<protein>
    <submittedName>
        <fullName evidence="3">Uncharacterized protein</fullName>
    </submittedName>
</protein>
<feature type="non-terminal residue" evidence="3">
    <location>
        <position position="1"/>
    </location>
</feature>
<dbReference type="AlphaFoldDB" id="A0A812IQI1"/>
<evidence type="ECO:0000313" key="3">
    <source>
        <dbReference type="EMBL" id="CAE7174663.1"/>
    </source>
</evidence>
<keyword evidence="2" id="KW-0732">Signal</keyword>
<organism evidence="3 4">
    <name type="scientific">Symbiodinium necroappetens</name>
    <dbReference type="NCBI Taxonomy" id="1628268"/>
    <lineage>
        <taxon>Eukaryota</taxon>
        <taxon>Sar</taxon>
        <taxon>Alveolata</taxon>
        <taxon>Dinophyceae</taxon>
        <taxon>Suessiales</taxon>
        <taxon>Symbiodiniaceae</taxon>
        <taxon>Symbiodinium</taxon>
    </lineage>
</organism>
<proteinExistence type="predicted"/>
<feature type="chain" id="PRO_5032383307" evidence="2">
    <location>
        <begin position="19"/>
        <end position="56"/>
    </location>
</feature>
<sequence length="56" mass="5702">MARRAAGSLLLVLAAVLGAEVAWIPAAQLSSARFSRPQPGGARSSKDRVESGAPAK</sequence>
<comment type="caution">
    <text evidence="3">The sequence shown here is derived from an EMBL/GenBank/DDBJ whole genome shotgun (WGS) entry which is preliminary data.</text>
</comment>
<reference evidence="3" key="1">
    <citation type="submission" date="2021-02" db="EMBL/GenBank/DDBJ databases">
        <authorList>
            <person name="Dougan E. K."/>
            <person name="Rhodes N."/>
            <person name="Thang M."/>
            <person name="Chan C."/>
        </authorList>
    </citation>
    <scope>NUCLEOTIDE SEQUENCE</scope>
</reference>
<gene>
    <name evidence="3" type="ORF">SNEC2469_LOCUS580</name>
</gene>
<evidence type="ECO:0000256" key="1">
    <source>
        <dbReference type="SAM" id="MobiDB-lite"/>
    </source>
</evidence>
<keyword evidence="4" id="KW-1185">Reference proteome</keyword>
<dbReference type="EMBL" id="CAJNJA010003471">
    <property type="protein sequence ID" value="CAE7174663.1"/>
    <property type="molecule type" value="Genomic_DNA"/>
</dbReference>
<accession>A0A812IQI1</accession>
<feature type="region of interest" description="Disordered" evidence="1">
    <location>
        <begin position="32"/>
        <end position="56"/>
    </location>
</feature>
<name>A0A812IQI1_9DINO</name>
<evidence type="ECO:0000313" key="4">
    <source>
        <dbReference type="Proteomes" id="UP000601435"/>
    </source>
</evidence>
<feature type="signal peptide" evidence="2">
    <location>
        <begin position="1"/>
        <end position="18"/>
    </location>
</feature>
<dbReference type="Proteomes" id="UP000601435">
    <property type="component" value="Unassembled WGS sequence"/>
</dbReference>
<evidence type="ECO:0000256" key="2">
    <source>
        <dbReference type="SAM" id="SignalP"/>
    </source>
</evidence>